<proteinExistence type="predicted"/>
<dbReference type="AlphaFoldDB" id="A0A2M6WKM8"/>
<organism evidence="2 3">
    <name type="scientific">Candidatus Harrisonbacteria bacterium CG10_big_fil_rev_8_21_14_0_10_38_8</name>
    <dbReference type="NCBI Taxonomy" id="1974582"/>
    <lineage>
        <taxon>Bacteria</taxon>
        <taxon>Candidatus Harrisoniibacteriota</taxon>
    </lineage>
</organism>
<name>A0A2M6WKM8_9BACT</name>
<dbReference type="CDD" id="cd00761">
    <property type="entry name" value="Glyco_tranf_GTA_type"/>
    <property type="match status" value="1"/>
</dbReference>
<comment type="caution">
    <text evidence="2">The sequence shown here is derived from an EMBL/GenBank/DDBJ whole genome shotgun (WGS) entry which is preliminary data.</text>
</comment>
<dbReference type="EMBL" id="PFAY01000003">
    <property type="protein sequence ID" value="PIT93332.1"/>
    <property type="molecule type" value="Genomic_DNA"/>
</dbReference>
<sequence>MKPEFCVILTTYNRPDSVLKSVKSVIGQNYDLWRLVIVIDDITSNYVALIELAKKDGRISIISNSRNIGKNSSINWALSRLRDESFRGYVIYLDDDDWLSPNCLDDFADGIKTYKSNNWLVSSRVNIRDGVSLTKNYTGDSVVNYKFDYLLRKKFTGDATHCLSFDYVKNIRFPEPIKNGEEWIYFSSVSMIFPSFRYICKNGTFSNGYSVDGLSSLYQKHTERKKNNLAILRLILKRRLFSPWILLYYLGRVIRSSF</sequence>
<dbReference type="InterPro" id="IPR029044">
    <property type="entry name" value="Nucleotide-diphossugar_trans"/>
</dbReference>
<dbReference type="SUPFAM" id="SSF53448">
    <property type="entry name" value="Nucleotide-diphospho-sugar transferases"/>
    <property type="match status" value="1"/>
</dbReference>
<evidence type="ECO:0000259" key="1">
    <source>
        <dbReference type="Pfam" id="PF00535"/>
    </source>
</evidence>
<dbReference type="InterPro" id="IPR050834">
    <property type="entry name" value="Glycosyltransf_2"/>
</dbReference>
<dbReference type="Proteomes" id="UP000229112">
    <property type="component" value="Unassembled WGS sequence"/>
</dbReference>
<dbReference type="PANTHER" id="PTHR43685:SF2">
    <property type="entry name" value="GLYCOSYLTRANSFERASE 2-LIKE DOMAIN-CONTAINING PROTEIN"/>
    <property type="match status" value="1"/>
</dbReference>
<protein>
    <recommendedName>
        <fullName evidence="1">Glycosyltransferase 2-like domain-containing protein</fullName>
    </recommendedName>
</protein>
<reference evidence="3" key="1">
    <citation type="submission" date="2017-09" db="EMBL/GenBank/DDBJ databases">
        <title>Depth-based differentiation of microbial function through sediment-hosted aquifers and enrichment of novel symbionts in the deep terrestrial subsurface.</title>
        <authorList>
            <person name="Probst A.J."/>
            <person name="Ladd B."/>
            <person name="Jarett J.K."/>
            <person name="Geller-Mcgrath D.E."/>
            <person name="Sieber C.M.K."/>
            <person name="Emerson J.B."/>
            <person name="Anantharaman K."/>
            <person name="Thomas B.C."/>
            <person name="Malmstrom R."/>
            <person name="Stieglmeier M."/>
            <person name="Klingl A."/>
            <person name="Woyke T."/>
            <person name="Ryan C.M."/>
            <person name="Banfield J.F."/>
        </authorList>
    </citation>
    <scope>NUCLEOTIDE SEQUENCE [LARGE SCALE GENOMIC DNA]</scope>
</reference>
<evidence type="ECO:0000313" key="2">
    <source>
        <dbReference type="EMBL" id="PIT93332.1"/>
    </source>
</evidence>
<gene>
    <name evidence="2" type="ORF">COU06_00440</name>
</gene>
<feature type="domain" description="Glycosyltransferase 2-like" evidence="1">
    <location>
        <begin position="6"/>
        <end position="158"/>
    </location>
</feature>
<dbReference type="InterPro" id="IPR001173">
    <property type="entry name" value="Glyco_trans_2-like"/>
</dbReference>
<dbReference type="Gene3D" id="3.90.550.10">
    <property type="entry name" value="Spore Coat Polysaccharide Biosynthesis Protein SpsA, Chain A"/>
    <property type="match status" value="1"/>
</dbReference>
<dbReference type="PANTHER" id="PTHR43685">
    <property type="entry name" value="GLYCOSYLTRANSFERASE"/>
    <property type="match status" value="1"/>
</dbReference>
<dbReference type="Pfam" id="PF00535">
    <property type="entry name" value="Glycos_transf_2"/>
    <property type="match status" value="1"/>
</dbReference>
<accession>A0A2M6WKM8</accession>
<evidence type="ECO:0000313" key="3">
    <source>
        <dbReference type="Proteomes" id="UP000229112"/>
    </source>
</evidence>